<dbReference type="RefSeq" id="WP_379852438.1">
    <property type="nucleotide sequence ID" value="NZ_JBHZPY010000012.1"/>
</dbReference>
<feature type="short sequence motif" description="GXSXG" evidence="2">
    <location>
        <begin position="232"/>
        <end position="236"/>
    </location>
</feature>
<organism evidence="4 5">
    <name type="scientific">Flavobacterium zhoui</name>
    <dbReference type="NCBI Taxonomy" id="3230414"/>
    <lineage>
        <taxon>Bacteria</taxon>
        <taxon>Pseudomonadati</taxon>
        <taxon>Bacteroidota</taxon>
        <taxon>Flavobacteriia</taxon>
        <taxon>Flavobacteriales</taxon>
        <taxon>Flavobacteriaceae</taxon>
        <taxon>Flavobacterium</taxon>
    </lineage>
</organism>
<keyword evidence="2" id="KW-0378">Hydrolase</keyword>
<accession>A0ABW6I795</accession>
<evidence type="ECO:0000256" key="2">
    <source>
        <dbReference type="PROSITE-ProRule" id="PRU01161"/>
    </source>
</evidence>
<keyword evidence="2" id="KW-0442">Lipid degradation</keyword>
<gene>
    <name evidence="4" type="ORF">ACFX5F_13015</name>
</gene>
<dbReference type="Pfam" id="PF01734">
    <property type="entry name" value="Patatin"/>
    <property type="match status" value="1"/>
</dbReference>
<dbReference type="Proteomes" id="UP001600107">
    <property type="component" value="Unassembled WGS sequence"/>
</dbReference>
<evidence type="ECO:0000313" key="4">
    <source>
        <dbReference type="EMBL" id="MFE3872143.1"/>
    </source>
</evidence>
<evidence type="ECO:0000313" key="5">
    <source>
        <dbReference type="Proteomes" id="UP001600107"/>
    </source>
</evidence>
<feature type="domain" description="PNPLA" evidence="3">
    <location>
        <begin position="202"/>
        <end position="379"/>
    </location>
</feature>
<evidence type="ECO:0000259" key="3">
    <source>
        <dbReference type="PROSITE" id="PS51635"/>
    </source>
</evidence>
<proteinExistence type="predicted"/>
<protein>
    <submittedName>
        <fullName evidence="4">Patatin-like phospholipase family protein</fullName>
    </submittedName>
</protein>
<reference evidence="4 5" key="1">
    <citation type="submission" date="2024-06" db="EMBL/GenBank/DDBJ databases">
        <title>Flavobacterium spp. isolated from glacier.</title>
        <authorList>
            <person name="Han D."/>
        </authorList>
    </citation>
    <scope>NUCLEOTIDE SEQUENCE [LARGE SCALE GENOMIC DNA]</scope>
    <source>
        <strain evidence="4 5">ZS1P70</strain>
    </source>
</reference>
<dbReference type="SUPFAM" id="SSF52151">
    <property type="entry name" value="FabD/lysophospholipase-like"/>
    <property type="match status" value="1"/>
</dbReference>
<dbReference type="PANTHER" id="PTHR46394:SF1">
    <property type="entry name" value="PNPLA DOMAIN-CONTAINING PROTEIN"/>
    <property type="match status" value="1"/>
</dbReference>
<keyword evidence="5" id="KW-1185">Reference proteome</keyword>
<dbReference type="PANTHER" id="PTHR46394">
    <property type="entry name" value="ANNEXIN"/>
    <property type="match status" value="1"/>
</dbReference>
<sequence length="489" mass="55828">MSYPIEVLVSNPKLIESVKAACKSLNKVQTEFRFEIPKEEFQSTLYKTRTAFTAEEVFEWVDEYKILAKGNRPFLIIVLDKALSSVRVKNLFGTINKERSIAMFTVDSSEQFVNDTVRFCRYYLTRYALNFLAPKIHSHENETSKDCIFHFKRDKKEIRLSLDSGKICDSCRKIIEPSLTIAYKNAMDNLLLVVSNQYPYSIVLKGGGVKGLAFAGALLELEKYYSFNAFAGTSAGAIAAVLLGAGYKPQELLDELNKKDFNDFRDTGILQGLVNLITRGGFYPGNEIENWIKRCLNKKIIKQNEIKLQDFVNHTTVYASRIKDGTIKFDSKGDRKTAYAAYAARCSMSIPYYFTAKKEDGVKVYDGGLRNNFPLQIFMEDNKKNPVIGIYLKSDTKKNWLVINEILNLTVDGEEMDIVDKNPDKIVVIDTTPIKTTDFNLNNKKKEYLILKGRIGALHFIEKNLKDIQIERELIPGLEKQALDLRYKL</sequence>
<dbReference type="PROSITE" id="PS51635">
    <property type="entry name" value="PNPLA"/>
    <property type="match status" value="1"/>
</dbReference>
<dbReference type="EMBL" id="JBHZPY010000012">
    <property type="protein sequence ID" value="MFE3872143.1"/>
    <property type="molecule type" value="Genomic_DNA"/>
</dbReference>
<evidence type="ECO:0000256" key="1">
    <source>
        <dbReference type="ARBA" id="ARBA00023098"/>
    </source>
</evidence>
<feature type="short sequence motif" description="GXGXXG" evidence="2">
    <location>
        <begin position="206"/>
        <end position="211"/>
    </location>
</feature>
<feature type="active site" description="Proton acceptor" evidence="2">
    <location>
        <position position="366"/>
    </location>
</feature>
<dbReference type="Gene3D" id="3.40.1090.10">
    <property type="entry name" value="Cytosolic phospholipase A2 catalytic domain"/>
    <property type="match status" value="2"/>
</dbReference>
<name>A0ABW6I795_9FLAO</name>
<keyword evidence="1 2" id="KW-0443">Lipid metabolism</keyword>
<dbReference type="InterPro" id="IPR052580">
    <property type="entry name" value="Lipid_Hydrolase"/>
</dbReference>
<feature type="active site" description="Nucleophile" evidence="2">
    <location>
        <position position="234"/>
    </location>
</feature>
<feature type="short sequence motif" description="DGA/G" evidence="2">
    <location>
        <begin position="366"/>
        <end position="368"/>
    </location>
</feature>
<dbReference type="InterPro" id="IPR016035">
    <property type="entry name" value="Acyl_Trfase/lysoPLipase"/>
</dbReference>
<dbReference type="InterPro" id="IPR002641">
    <property type="entry name" value="PNPLA_dom"/>
</dbReference>
<comment type="caution">
    <text evidence="4">The sequence shown here is derived from an EMBL/GenBank/DDBJ whole genome shotgun (WGS) entry which is preliminary data.</text>
</comment>